<dbReference type="EMBL" id="UYSL01020802">
    <property type="protein sequence ID" value="VDL76187.1"/>
    <property type="molecule type" value="Genomic_DNA"/>
</dbReference>
<reference evidence="3" key="1">
    <citation type="submission" date="2017-02" db="UniProtKB">
        <authorList>
            <consortium name="WormBaseParasite"/>
        </authorList>
    </citation>
    <scope>IDENTIFICATION</scope>
</reference>
<name>A0A0N4Y8N1_NIPBR</name>
<dbReference type="OMA" id="HVRCALI"/>
<keyword evidence="2" id="KW-1185">Reference proteome</keyword>
<gene>
    <name evidence="1" type="ORF">NBR_LOCUS12598</name>
</gene>
<protein>
    <submittedName>
        <fullName evidence="3">Copine domain-containing protein</fullName>
    </submittedName>
</protein>
<proteinExistence type="predicted"/>
<reference evidence="1 2" key="2">
    <citation type="submission" date="2018-11" db="EMBL/GenBank/DDBJ databases">
        <authorList>
            <consortium name="Pathogen Informatics"/>
        </authorList>
    </citation>
    <scope>NUCLEOTIDE SEQUENCE [LARGE SCALE GENOMIC DNA]</scope>
</reference>
<evidence type="ECO:0000313" key="3">
    <source>
        <dbReference type="WBParaSite" id="NBR_0001259701-mRNA-1"/>
    </source>
</evidence>
<dbReference type="WBParaSite" id="NBR_0001259701-mRNA-1">
    <property type="protein sequence ID" value="NBR_0001259701-mRNA-1"/>
    <property type="gene ID" value="NBR_0001259701"/>
</dbReference>
<evidence type="ECO:0000313" key="1">
    <source>
        <dbReference type="EMBL" id="VDL76187.1"/>
    </source>
</evidence>
<accession>A0A0N4Y8N1</accession>
<dbReference type="AlphaFoldDB" id="A0A0N4Y8N1"/>
<evidence type="ECO:0000313" key="2">
    <source>
        <dbReference type="Proteomes" id="UP000271162"/>
    </source>
</evidence>
<organism evidence="3">
    <name type="scientific">Nippostrongylus brasiliensis</name>
    <name type="common">Rat hookworm</name>
    <dbReference type="NCBI Taxonomy" id="27835"/>
    <lineage>
        <taxon>Eukaryota</taxon>
        <taxon>Metazoa</taxon>
        <taxon>Ecdysozoa</taxon>
        <taxon>Nematoda</taxon>
        <taxon>Chromadorea</taxon>
        <taxon>Rhabditida</taxon>
        <taxon>Rhabditina</taxon>
        <taxon>Rhabditomorpha</taxon>
        <taxon>Strongyloidea</taxon>
        <taxon>Heligmosomidae</taxon>
        <taxon>Nippostrongylus</taxon>
    </lineage>
</organism>
<sequence length="272" mass="31019">MALAFLSSSVEPPDSWGLERWGEMETVVELEQKRVCRVMSEKKGRFTVENLNHVRCALVSDCENLGLLEKATTSAHYDEITKTVSARLTMNMRETQKKKSEANYLMDVIEAHIDHCEYIKFDNSLISPHVAVFAVSTDDKSKSLDHIETVKTKIETLDWSCPVILLAYRTPNTGPVSYEVMKQLKELSKNSRVFRCMESKGLGRNLLRHCFAVALMAARPFLATTRAEDDLCICDGTEKRWDKSRKANLEEKCPNIEALQHKPECKKSCRIQ</sequence>
<dbReference type="Proteomes" id="UP000271162">
    <property type="component" value="Unassembled WGS sequence"/>
</dbReference>